<dbReference type="GO" id="GO:1901981">
    <property type="term" value="F:phosphatidylinositol phosphate binding"/>
    <property type="evidence" value="ECO:0007669"/>
    <property type="project" value="TreeGrafter"/>
</dbReference>
<reference evidence="2" key="1">
    <citation type="submission" date="2021-01" db="EMBL/GenBank/DDBJ databases">
        <authorList>
            <person name="Corre E."/>
            <person name="Pelletier E."/>
            <person name="Niang G."/>
            <person name="Scheremetjew M."/>
            <person name="Finn R."/>
            <person name="Kale V."/>
            <person name="Holt S."/>
            <person name="Cochrane G."/>
            <person name="Meng A."/>
            <person name="Brown T."/>
            <person name="Cohen L."/>
        </authorList>
    </citation>
    <scope>NUCLEOTIDE SEQUENCE</scope>
    <source>
        <strain evidence="2">CCMP281</strain>
    </source>
</reference>
<dbReference type="GO" id="GO:0032456">
    <property type="term" value="P:endocytic recycling"/>
    <property type="evidence" value="ECO:0007669"/>
    <property type="project" value="TreeGrafter"/>
</dbReference>
<dbReference type="InterPro" id="IPR040032">
    <property type="entry name" value="DENND1A/B/C"/>
</dbReference>
<dbReference type="InterPro" id="IPR043153">
    <property type="entry name" value="DENN_C"/>
</dbReference>
<name>A0A7S3BFZ7_9EUKA</name>
<dbReference type="InterPro" id="IPR005112">
    <property type="entry name" value="dDENN_dom"/>
</dbReference>
<dbReference type="EMBL" id="HBHX01052199">
    <property type="protein sequence ID" value="CAE0131706.1"/>
    <property type="molecule type" value="Transcribed_RNA"/>
</dbReference>
<proteinExistence type="predicted"/>
<protein>
    <recommendedName>
        <fullName evidence="1">UDENN domain-containing protein</fullName>
    </recommendedName>
</protein>
<feature type="domain" description="UDENN" evidence="1">
    <location>
        <begin position="1"/>
        <end position="150"/>
    </location>
</feature>
<organism evidence="2">
    <name type="scientific">Haptolina ericina</name>
    <dbReference type="NCBI Taxonomy" id="156174"/>
    <lineage>
        <taxon>Eukaryota</taxon>
        <taxon>Haptista</taxon>
        <taxon>Haptophyta</taxon>
        <taxon>Prymnesiophyceae</taxon>
        <taxon>Prymnesiales</taxon>
        <taxon>Prymnesiaceae</taxon>
        <taxon>Haptolina</taxon>
    </lineage>
</organism>
<dbReference type="SMART" id="SM00801">
    <property type="entry name" value="dDENN"/>
    <property type="match status" value="1"/>
</dbReference>
<dbReference type="InterPro" id="IPR037516">
    <property type="entry name" value="Tripartite_DENN"/>
</dbReference>
<dbReference type="Gene3D" id="3.40.50.11500">
    <property type="match status" value="1"/>
</dbReference>
<accession>A0A7S3BFZ7</accession>
<evidence type="ECO:0000313" key="2">
    <source>
        <dbReference type="EMBL" id="CAE0131706.1"/>
    </source>
</evidence>
<dbReference type="GO" id="GO:0005829">
    <property type="term" value="C:cytosol"/>
    <property type="evidence" value="ECO:0007669"/>
    <property type="project" value="TreeGrafter"/>
</dbReference>
<dbReference type="PANTHER" id="PTHR13196:SF14">
    <property type="entry name" value="UDENN DOMAIN-CONTAINING PROTEIN"/>
    <property type="match status" value="1"/>
</dbReference>
<gene>
    <name evidence="2" type="ORF">HERI1096_LOCUS28826</name>
</gene>
<evidence type="ECO:0000259" key="1">
    <source>
        <dbReference type="PROSITE" id="PS50211"/>
    </source>
</evidence>
<dbReference type="GO" id="GO:0005085">
    <property type="term" value="F:guanyl-nucleotide exchange factor activity"/>
    <property type="evidence" value="ECO:0007669"/>
    <property type="project" value="InterPro"/>
</dbReference>
<dbReference type="AlphaFoldDB" id="A0A7S3BFZ7"/>
<dbReference type="PROSITE" id="PS50211">
    <property type="entry name" value="DENN"/>
    <property type="match status" value="1"/>
</dbReference>
<dbReference type="PANTHER" id="PTHR13196">
    <property type="entry name" value="DENN DOMAIN-CONTAINING"/>
    <property type="match status" value="1"/>
</dbReference>
<dbReference type="GO" id="GO:0006897">
    <property type="term" value="P:endocytosis"/>
    <property type="evidence" value="ECO:0007669"/>
    <property type="project" value="TreeGrafter"/>
</dbReference>
<sequence>MPFVLGVLSRHLPQLMQEPLDAVLFVDVDSGSLTGEAPAECQLPRPHRDALEVSLSKLIKQQQRELSDNAAVADAVLQFMVSLLGPYRTFVSRSESESTGNRGELNADFDEKAFIEAAPPLAQPFLHLMRSAQLFEVFINTHIAMSPQAQLQSAFERALRRLGKADAGDRQGDRHSSFFSVQRQQAFLRGAGLTERTTAAWSSAKGLAGPQVDRAAERLWSGVASLRPLQGTPTR</sequence>